<dbReference type="PANTHER" id="PTHR47447:SF17">
    <property type="entry name" value="OS12G0638900 PROTEIN"/>
    <property type="match status" value="1"/>
</dbReference>
<keyword evidence="1" id="KW-0677">Repeat</keyword>
<gene>
    <name evidence="3" type="ORF">PCOR1329_LOCUS56928</name>
</gene>
<dbReference type="InterPro" id="IPR002885">
    <property type="entry name" value="PPR_rpt"/>
</dbReference>
<dbReference type="InterPro" id="IPR011990">
    <property type="entry name" value="TPR-like_helical_dom_sf"/>
</dbReference>
<dbReference type="Gene3D" id="1.25.40.10">
    <property type="entry name" value="Tetratricopeptide repeat domain"/>
    <property type="match status" value="1"/>
</dbReference>
<comment type="caution">
    <text evidence="3">The sequence shown here is derived from an EMBL/GenBank/DDBJ whole genome shotgun (WGS) entry which is preliminary data.</text>
</comment>
<keyword evidence="4" id="KW-1185">Reference proteome</keyword>
<organism evidence="3 4">
    <name type="scientific">Prorocentrum cordatum</name>
    <dbReference type="NCBI Taxonomy" id="2364126"/>
    <lineage>
        <taxon>Eukaryota</taxon>
        <taxon>Sar</taxon>
        <taxon>Alveolata</taxon>
        <taxon>Dinophyceae</taxon>
        <taxon>Prorocentrales</taxon>
        <taxon>Prorocentraceae</taxon>
        <taxon>Prorocentrum</taxon>
    </lineage>
</organism>
<reference evidence="3" key="1">
    <citation type="submission" date="2023-10" db="EMBL/GenBank/DDBJ databases">
        <authorList>
            <person name="Chen Y."/>
            <person name="Shah S."/>
            <person name="Dougan E. K."/>
            <person name="Thang M."/>
            <person name="Chan C."/>
        </authorList>
    </citation>
    <scope>NUCLEOTIDE SEQUENCE [LARGE SCALE GENOMIC DNA]</scope>
</reference>
<evidence type="ECO:0000313" key="4">
    <source>
        <dbReference type="Proteomes" id="UP001189429"/>
    </source>
</evidence>
<evidence type="ECO:0000313" key="3">
    <source>
        <dbReference type="EMBL" id="CAK0870962.1"/>
    </source>
</evidence>
<feature type="repeat" description="PPR" evidence="2">
    <location>
        <begin position="81"/>
        <end position="115"/>
    </location>
</feature>
<sequence length="150" mass="16151">MLCVPQGSRPGDSSLDVGIAECQRTKQWSSALQLLRHASQLGERVGPHHYLASVSTCGKCSQWQQALLLLSAMWQATWKLGVVAYSAGISACGKGSQWQQALSLLSELRGAELQPDSATTRSSARAREASSGSTLCYCSARWGPRDRNPT</sequence>
<evidence type="ECO:0008006" key="5">
    <source>
        <dbReference type="Google" id="ProtNLM"/>
    </source>
</evidence>
<name>A0ABN9VFY5_9DINO</name>
<dbReference type="EMBL" id="CAUYUJ010017021">
    <property type="protein sequence ID" value="CAK0870962.1"/>
    <property type="molecule type" value="Genomic_DNA"/>
</dbReference>
<dbReference type="PROSITE" id="PS51375">
    <property type="entry name" value="PPR"/>
    <property type="match status" value="1"/>
</dbReference>
<dbReference type="PANTHER" id="PTHR47447">
    <property type="entry name" value="OS03G0856100 PROTEIN"/>
    <property type="match status" value="1"/>
</dbReference>
<evidence type="ECO:0000256" key="1">
    <source>
        <dbReference type="ARBA" id="ARBA00022737"/>
    </source>
</evidence>
<proteinExistence type="predicted"/>
<evidence type="ECO:0000256" key="2">
    <source>
        <dbReference type="PROSITE-ProRule" id="PRU00708"/>
    </source>
</evidence>
<protein>
    <recommendedName>
        <fullName evidence="5">Anaphase-promoting complex subunit 5</fullName>
    </recommendedName>
</protein>
<dbReference type="Proteomes" id="UP001189429">
    <property type="component" value="Unassembled WGS sequence"/>
</dbReference>
<accession>A0ABN9VFY5</accession>